<dbReference type="Pfam" id="PF13565">
    <property type="entry name" value="HTH_32"/>
    <property type="match status" value="1"/>
</dbReference>
<dbReference type="HOGENOM" id="CLU_100571_0_0_3"/>
<protein>
    <recommendedName>
        <fullName evidence="4">Winged helix-turn helix domain-containing protein</fullName>
    </recommendedName>
</protein>
<proteinExistence type="predicted"/>
<evidence type="ECO:0008006" key="4">
    <source>
        <dbReference type="Google" id="ProtNLM"/>
    </source>
</evidence>
<dbReference type="KEGG" id="cyc:PCC7424_0409"/>
<name>B7KC52_GLOC7</name>
<feature type="compositionally biased region" description="Polar residues" evidence="1">
    <location>
        <begin position="157"/>
        <end position="175"/>
    </location>
</feature>
<dbReference type="OrthoDB" id="484211at2"/>
<reference evidence="3" key="1">
    <citation type="journal article" date="2011" name="MBio">
        <title>Novel metabolic attributes of the genus Cyanothece, comprising a group of unicellular nitrogen-fixing Cyanobacteria.</title>
        <authorList>
            <person name="Bandyopadhyay A."/>
            <person name="Elvitigala T."/>
            <person name="Welsh E."/>
            <person name="Stockel J."/>
            <person name="Liberton M."/>
            <person name="Min H."/>
            <person name="Sherman L.A."/>
            <person name="Pakrasi H.B."/>
        </authorList>
    </citation>
    <scope>NUCLEOTIDE SEQUENCE [LARGE SCALE GENOMIC DNA]</scope>
    <source>
        <strain evidence="3">PCC 7424</strain>
    </source>
</reference>
<dbReference type="RefSeq" id="WP_012597825.1">
    <property type="nucleotide sequence ID" value="NC_011729.1"/>
</dbReference>
<dbReference type="AlphaFoldDB" id="B7KC52"/>
<dbReference type="eggNOG" id="COG3415">
    <property type="taxonomic scope" value="Bacteria"/>
</dbReference>
<dbReference type="STRING" id="65393.PCC7424_0409"/>
<evidence type="ECO:0000313" key="3">
    <source>
        <dbReference type="Proteomes" id="UP000002384"/>
    </source>
</evidence>
<evidence type="ECO:0000256" key="1">
    <source>
        <dbReference type="SAM" id="MobiDB-lite"/>
    </source>
</evidence>
<dbReference type="Proteomes" id="UP000002384">
    <property type="component" value="Chromosome"/>
</dbReference>
<gene>
    <name evidence="2" type="ordered locus">PCC7424_0409</name>
</gene>
<keyword evidence="3" id="KW-1185">Reference proteome</keyword>
<dbReference type="SUPFAM" id="SSF46689">
    <property type="entry name" value="Homeodomain-like"/>
    <property type="match status" value="1"/>
</dbReference>
<dbReference type="InterPro" id="IPR009057">
    <property type="entry name" value="Homeodomain-like_sf"/>
</dbReference>
<accession>B7KC52</accession>
<feature type="region of interest" description="Disordered" evidence="1">
    <location>
        <begin position="157"/>
        <end position="176"/>
    </location>
</feature>
<sequence>MNTAKQKSPDKNKDLENFKTGKFLTPFQRKLLQKSCQNRELSEPYRQRLQIMLLADEGKSQAEICQQVGCCHGTARHWILMARTGQAHHWQDQPIGRPKAVNDQYLERLKELVNQSPKDCGYSFSRWTAGWLSKHLAKEFEIEVSDRHINRLLKQMGLSTRPKSPQTQNNNSLTHSGKRILIDDLSSHSNLDPQPLWHLQTLTFN</sequence>
<dbReference type="EMBL" id="CP001291">
    <property type="protein sequence ID" value="ACK68875.1"/>
    <property type="molecule type" value="Genomic_DNA"/>
</dbReference>
<evidence type="ECO:0000313" key="2">
    <source>
        <dbReference type="EMBL" id="ACK68875.1"/>
    </source>
</evidence>
<organism evidence="2 3">
    <name type="scientific">Gloeothece citriformis (strain PCC 7424)</name>
    <name type="common">Cyanothece sp. (strain PCC 7424)</name>
    <dbReference type="NCBI Taxonomy" id="65393"/>
    <lineage>
        <taxon>Bacteria</taxon>
        <taxon>Bacillati</taxon>
        <taxon>Cyanobacteriota</taxon>
        <taxon>Cyanophyceae</taxon>
        <taxon>Oscillatoriophycideae</taxon>
        <taxon>Chroococcales</taxon>
        <taxon>Aphanothecaceae</taxon>
        <taxon>Gloeothece</taxon>
        <taxon>Gloeothece citriformis</taxon>
    </lineage>
</organism>